<protein>
    <submittedName>
        <fullName evidence="2">Uncharacterized protein</fullName>
    </submittedName>
</protein>
<dbReference type="Proteomes" id="UP000075903">
    <property type="component" value="Unassembled WGS sequence"/>
</dbReference>
<evidence type="ECO:0000313" key="3">
    <source>
        <dbReference type="Proteomes" id="UP000075903"/>
    </source>
</evidence>
<evidence type="ECO:0000313" key="2">
    <source>
        <dbReference type="EnsemblMetazoa" id="AMEM006995-PA"/>
    </source>
</evidence>
<accession>A0A182V0W9</accession>
<proteinExistence type="predicted"/>
<feature type="region of interest" description="Disordered" evidence="1">
    <location>
        <begin position="67"/>
        <end position="93"/>
    </location>
</feature>
<dbReference type="EnsemblMetazoa" id="AMEM006995-RA">
    <property type="protein sequence ID" value="AMEM006995-PA"/>
    <property type="gene ID" value="AMEM006995"/>
</dbReference>
<dbReference type="AlphaFoldDB" id="A0A182V0W9"/>
<name>A0A182V0W9_ANOME</name>
<keyword evidence="3" id="KW-1185">Reference proteome</keyword>
<organism evidence="2 3">
    <name type="scientific">Anopheles merus</name>
    <name type="common">Mosquito</name>
    <dbReference type="NCBI Taxonomy" id="30066"/>
    <lineage>
        <taxon>Eukaryota</taxon>
        <taxon>Metazoa</taxon>
        <taxon>Ecdysozoa</taxon>
        <taxon>Arthropoda</taxon>
        <taxon>Hexapoda</taxon>
        <taxon>Insecta</taxon>
        <taxon>Pterygota</taxon>
        <taxon>Neoptera</taxon>
        <taxon>Endopterygota</taxon>
        <taxon>Diptera</taxon>
        <taxon>Nematocera</taxon>
        <taxon>Culicoidea</taxon>
        <taxon>Culicidae</taxon>
        <taxon>Anophelinae</taxon>
        <taxon>Anopheles</taxon>
    </lineage>
</organism>
<reference evidence="2" key="1">
    <citation type="submission" date="2020-05" db="UniProtKB">
        <authorList>
            <consortium name="EnsemblMetazoa"/>
        </authorList>
    </citation>
    <scope>IDENTIFICATION</scope>
    <source>
        <strain evidence="2">MAF</strain>
    </source>
</reference>
<dbReference type="VEuPathDB" id="VectorBase:AMEM006995"/>
<evidence type="ECO:0000256" key="1">
    <source>
        <dbReference type="SAM" id="MobiDB-lite"/>
    </source>
</evidence>
<sequence>MATAPLPSSSSQRYQRCIPGERFALPCIGYQLQLSRRNVKIVAQQQHQQQQQQQQCGPQHRFCVTNLAPSPGSPIAYNPPARDEKHGTVQHSDREVQPVLSVGVIARLAEHEDGFRFSFGVSSRRTLDGGAWSGSRSMEAPGRAHA</sequence>
<feature type="compositionally biased region" description="Basic and acidic residues" evidence="1">
    <location>
        <begin position="81"/>
        <end position="93"/>
    </location>
</feature>